<dbReference type="HOGENOM" id="CLU_004591_6_0_1"/>
<reference key="1">
    <citation type="submission" date="2007-01" db="EMBL/GenBank/DDBJ databases">
        <title>The Genome Sequence of Puccinia graminis f. sp. tritici Strain CRL 75-36-700-3.</title>
        <authorList>
            <consortium name="The Broad Institute Genome Sequencing Platform"/>
            <person name="Birren B."/>
            <person name="Lander E."/>
            <person name="Galagan J."/>
            <person name="Nusbaum C."/>
            <person name="Devon K."/>
            <person name="Cuomo C."/>
            <person name="Jaffe D."/>
            <person name="Butler J."/>
            <person name="Alvarez P."/>
            <person name="Gnerre S."/>
            <person name="Grabherr M."/>
            <person name="Mauceli E."/>
            <person name="Brockman W."/>
            <person name="Young S."/>
            <person name="LaButti K."/>
            <person name="Sykes S."/>
            <person name="DeCaprio D."/>
            <person name="Crawford M."/>
            <person name="Koehrsen M."/>
            <person name="Engels R."/>
            <person name="Montgomery P."/>
            <person name="Pearson M."/>
            <person name="Howarth C."/>
            <person name="Larson L."/>
            <person name="White J."/>
            <person name="Zeng Q."/>
            <person name="Kodira C."/>
            <person name="Yandava C."/>
            <person name="Alvarado L."/>
            <person name="O'Leary S."/>
            <person name="Szabo L."/>
            <person name="Dean R."/>
            <person name="Schein J."/>
        </authorList>
    </citation>
    <scope>NUCLEOTIDE SEQUENCE</scope>
    <source>
        <strain>CRL 75-36-700-3</strain>
    </source>
</reference>
<dbReference type="GeneID" id="10535019"/>
<dbReference type="VEuPathDB" id="FungiDB:PGTG_13764"/>
<organism evidence="1 2">
    <name type="scientific">Puccinia graminis f. sp. tritici (strain CRL 75-36-700-3 / race SCCL)</name>
    <name type="common">Black stem rust fungus</name>
    <dbReference type="NCBI Taxonomy" id="418459"/>
    <lineage>
        <taxon>Eukaryota</taxon>
        <taxon>Fungi</taxon>
        <taxon>Dikarya</taxon>
        <taxon>Basidiomycota</taxon>
        <taxon>Pucciniomycotina</taxon>
        <taxon>Pucciniomycetes</taxon>
        <taxon>Pucciniales</taxon>
        <taxon>Pucciniaceae</taxon>
        <taxon>Puccinia</taxon>
    </lineage>
</organism>
<evidence type="ECO:0000313" key="2">
    <source>
        <dbReference type="Proteomes" id="UP000008783"/>
    </source>
</evidence>
<keyword evidence="2" id="KW-1185">Reference proteome</keyword>
<sequence length="591" mass="68182">MHAEITNTHVPGNALNSCRCCTLKSETLIARQKILYLAQFTQKKPNGADCPNPLRTMEETKQNSKKLWTETKKTLTLEKLRVESSNIAVQDQLNLKFFKQVFDFQAEKIALVARGEELPTHMEQDIPQKLVDMEDKEPKRMFNPYLELKGFDTVKDTPVEVLHVFLLGPVKYLFGDFMSGLDEIQKKELLALWNCFNTNSLNIPSIRPTSMVQYCSSLIGKDFRIILQAAPFIFFQFMTPSQINIWSSLCSLGSLIFQTHIEDMELYISDLKKHIDIFLYHIIQDSAQWVNKAKFHMLLHLPESILQYGPAALFATEKFESYNGILRNASIHSNRQSPGQDIAITFSNYHSFRQIMSGGFFFDKKQKKFVQSSNQVTNMFFQNPLIQQTLGYNQSSSLQTINYPYVRKSTLPESEKLATPQELKSSYPGHKIDQISELQLNEKKVLKKNIFILFNVLQPQRAEHIGSIDSIWSVQKPSHQANYFVHTTVFQKMEENLVYRMRGIQRTPHSVFVNTQKIQSTLNVQHDCKGGECKLTETEFTTVEQQKSTKHKKLELEHTNNGRYIINLASLSSINDHRRFLQVLILRPGPL</sequence>
<dbReference type="KEGG" id="pgr:PGTG_13764"/>
<protein>
    <submittedName>
        <fullName evidence="1">Uncharacterized protein</fullName>
    </submittedName>
</protein>
<reference evidence="2" key="2">
    <citation type="journal article" date="2011" name="Proc. Natl. Acad. Sci. U.S.A.">
        <title>Obligate biotrophy features unraveled by the genomic analysis of rust fungi.</title>
        <authorList>
            <person name="Duplessis S."/>
            <person name="Cuomo C.A."/>
            <person name="Lin Y.-C."/>
            <person name="Aerts A."/>
            <person name="Tisserant E."/>
            <person name="Veneault-Fourrey C."/>
            <person name="Joly D.L."/>
            <person name="Hacquard S."/>
            <person name="Amselem J."/>
            <person name="Cantarel B.L."/>
            <person name="Chiu R."/>
            <person name="Coutinho P.M."/>
            <person name="Feau N."/>
            <person name="Field M."/>
            <person name="Frey P."/>
            <person name="Gelhaye E."/>
            <person name="Goldberg J."/>
            <person name="Grabherr M.G."/>
            <person name="Kodira C.D."/>
            <person name="Kohler A."/>
            <person name="Kuees U."/>
            <person name="Lindquist E.A."/>
            <person name="Lucas S.M."/>
            <person name="Mago R."/>
            <person name="Mauceli E."/>
            <person name="Morin E."/>
            <person name="Murat C."/>
            <person name="Pangilinan J.L."/>
            <person name="Park R."/>
            <person name="Pearson M."/>
            <person name="Quesneville H."/>
            <person name="Rouhier N."/>
            <person name="Sakthikumar S."/>
            <person name="Salamov A.A."/>
            <person name="Schmutz J."/>
            <person name="Selles B."/>
            <person name="Shapiro H."/>
            <person name="Tanguay P."/>
            <person name="Tuskan G.A."/>
            <person name="Henrissat B."/>
            <person name="Van de Peer Y."/>
            <person name="Rouze P."/>
            <person name="Ellis J.G."/>
            <person name="Dodds P.N."/>
            <person name="Schein J.E."/>
            <person name="Zhong S."/>
            <person name="Hamelin R.C."/>
            <person name="Grigoriev I.V."/>
            <person name="Szabo L.J."/>
            <person name="Martin F."/>
        </authorList>
    </citation>
    <scope>NUCLEOTIDE SEQUENCE [LARGE SCALE GENOMIC DNA]</scope>
    <source>
        <strain evidence="2">CRL 75-36-700-3 / race SCCL</strain>
    </source>
</reference>
<gene>
    <name evidence="1" type="ORF">PGTG_13764</name>
</gene>
<evidence type="ECO:0000313" key="1">
    <source>
        <dbReference type="EMBL" id="EFP87960.1"/>
    </source>
</evidence>
<dbReference type="AlphaFoldDB" id="E3KUL0"/>
<dbReference type="PANTHER" id="PTHR31912">
    <property type="entry name" value="IP13529P"/>
    <property type="match status" value="1"/>
</dbReference>
<dbReference type="PANTHER" id="PTHR31912:SF34">
    <property type="entry name" value="NOTOCHORD-RELATED PROTEIN"/>
    <property type="match status" value="1"/>
</dbReference>
<dbReference type="InParanoid" id="E3KUL0"/>
<dbReference type="EMBL" id="DS178310">
    <property type="protein sequence ID" value="EFP87960.1"/>
    <property type="molecule type" value="Genomic_DNA"/>
</dbReference>
<accession>E3KUL0</accession>
<dbReference type="Proteomes" id="UP000008783">
    <property type="component" value="Unassembled WGS sequence"/>
</dbReference>
<proteinExistence type="predicted"/>
<dbReference type="STRING" id="418459.E3KUL0"/>
<dbReference type="OrthoDB" id="2506588at2759"/>
<dbReference type="OMA" id="YVEHENP"/>
<dbReference type="RefSeq" id="XP_003332379.1">
    <property type="nucleotide sequence ID" value="XM_003332331.1"/>
</dbReference>
<name>E3KUL0_PUCGT</name>